<name>A0A2N9ELJ8_FAGSY</name>
<protein>
    <recommendedName>
        <fullName evidence="2">Integrase catalytic domain-containing protein</fullName>
    </recommendedName>
</protein>
<dbReference type="EMBL" id="OIVN01000176">
    <property type="protein sequence ID" value="SPC75703.1"/>
    <property type="molecule type" value="Genomic_DNA"/>
</dbReference>
<dbReference type="SUPFAM" id="SSF53098">
    <property type="entry name" value="Ribonuclease H-like"/>
    <property type="match status" value="2"/>
</dbReference>
<evidence type="ECO:0000259" key="2">
    <source>
        <dbReference type="PROSITE" id="PS50994"/>
    </source>
</evidence>
<reference evidence="3" key="1">
    <citation type="submission" date="2018-02" db="EMBL/GenBank/DDBJ databases">
        <authorList>
            <person name="Cohen D.B."/>
            <person name="Kent A.D."/>
        </authorList>
    </citation>
    <scope>NUCLEOTIDE SEQUENCE</scope>
</reference>
<organism evidence="3">
    <name type="scientific">Fagus sylvatica</name>
    <name type="common">Beechnut</name>
    <dbReference type="NCBI Taxonomy" id="28930"/>
    <lineage>
        <taxon>Eukaryota</taxon>
        <taxon>Viridiplantae</taxon>
        <taxon>Streptophyta</taxon>
        <taxon>Embryophyta</taxon>
        <taxon>Tracheophyta</taxon>
        <taxon>Spermatophyta</taxon>
        <taxon>Magnoliopsida</taxon>
        <taxon>eudicotyledons</taxon>
        <taxon>Gunneridae</taxon>
        <taxon>Pentapetalae</taxon>
        <taxon>rosids</taxon>
        <taxon>fabids</taxon>
        <taxon>Fagales</taxon>
        <taxon>Fagaceae</taxon>
        <taxon>Fagus</taxon>
    </lineage>
</organism>
<dbReference type="GO" id="GO:0003676">
    <property type="term" value="F:nucleic acid binding"/>
    <property type="evidence" value="ECO:0007669"/>
    <property type="project" value="InterPro"/>
</dbReference>
<dbReference type="CDD" id="cd01647">
    <property type="entry name" value="RT_LTR"/>
    <property type="match status" value="1"/>
</dbReference>
<dbReference type="SUPFAM" id="SSF56672">
    <property type="entry name" value="DNA/RNA polymerases"/>
    <property type="match status" value="1"/>
</dbReference>
<dbReference type="GO" id="GO:0015074">
    <property type="term" value="P:DNA integration"/>
    <property type="evidence" value="ECO:0007669"/>
    <property type="project" value="InterPro"/>
</dbReference>
<feature type="region of interest" description="Disordered" evidence="1">
    <location>
        <begin position="106"/>
        <end position="141"/>
    </location>
</feature>
<feature type="region of interest" description="Disordered" evidence="1">
    <location>
        <begin position="1"/>
        <end position="44"/>
    </location>
</feature>
<dbReference type="CDD" id="cd00303">
    <property type="entry name" value="retropepsin_like"/>
    <property type="match status" value="1"/>
</dbReference>
<evidence type="ECO:0000256" key="1">
    <source>
        <dbReference type="SAM" id="MobiDB-lite"/>
    </source>
</evidence>
<dbReference type="InterPro" id="IPR000477">
    <property type="entry name" value="RT_dom"/>
</dbReference>
<dbReference type="InterPro" id="IPR002156">
    <property type="entry name" value="RNaseH_domain"/>
</dbReference>
<feature type="compositionally biased region" description="Basic and acidic residues" evidence="1">
    <location>
        <begin position="114"/>
        <end position="126"/>
    </location>
</feature>
<feature type="domain" description="Integrase catalytic" evidence="2">
    <location>
        <begin position="450"/>
        <end position="616"/>
    </location>
</feature>
<dbReference type="InterPro" id="IPR036397">
    <property type="entry name" value="RNaseH_sf"/>
</dbReference>
<dbReference type="Pfam" id="PF00078">
    <property type="entry name" value="RVT_1"/>
    <property type="match status" value="1"/>
</dbReference>
<accession>A0A2N9ELJ8</accession>
<dbReference type="InterPro" id="IPR012337">
    <property type="entry name" value="RNaseH-like_sf"/>
</dbReference>
<evidence type="ECO:0000313" key="3">
    <source>
        <dbReference type="EMBL" id="SPC75703.1"/>
    </source>
</evidence>
<gene>
    <name evidence="3" type="ORF">FSB_LOCUS3585</name>
</gene>
<dbReference type="Gene3D" id="3.10.10.10">
    <property type="entry name" value="HIV Type 1 Reverse Transcriptase, subunit A, domain 1"/>
    <property type="match status" value="1"/>
</dbReference>
<dbReference type="Gene3D" id="3.30.70.270">
    <property type="match status" value="1"/>
</dbReference>
<sequence length="734" mass="82334">MAEENAFVLAGDPFPPFTHTRGVLSDNGPKDKDPGVIPDPVKTPTAFLNGKAGITELKETQGGVGPGRGRGGLRLYKELNNTSALKKTECNCRGCRIIAHSLPGSQQEMTPIGDRVRKPTRDDTNRGPRKSKQPEPVQKESFEEVFQVCEDASPPPKRLRKETTEEITFSNHDLEGVQLPHSDALVVTLRIGDLNIKRILIDPGSSAEIMYDFLFRGLGLSQEDLDRKVDPFYGFTGESSMPIGRVTIKVHARKISSPMEFWVLNSYSPYNAILGRPWLHKMRAIPSTLHQKLRFPTPKGVMEIRVMPFGLKNAGSIYQRMITKMFAKEIGKMVEVYIDDMVVKSIYEEDHHKDLWIVFDTLRLHCLKLNASSWIREIPWIQAPRLSTPLNGEILYIYLAASAHAVSMAIGAQLGAYDIKYQPRTPIKGQVLANFIAEFTPIDAEQLGRNQVLPIQQTKKWKLYIDGASNSRGSGLGIIFTASQGQLMEQAVRLGFPASNNVVEYEALLHGLRNAIAFGANPHHVYCDSQLIFDSGLFKVFCEQYGIRNYFSTPAYPQGNGQAESFNKTLLDGIKKRLEWAKRRWVKELPIVLWAYRTTLRSSTGETPFSLTYGVEAVIPLEIGPPTTRMEYYDPTSNETSLATELDLVEERRESALIHLASNQNGLQRAYEKRVNARALTIGDLVLRKVIGSWKYPTHGKLGPNWEGPYKITLVAGARAFRLESPNEMPVKRP</sequence>
<dbReference type="PROSITE" id="PS50994">
    <property type="entry name" value="INTEGRASE"/>
    <property type="match status" value="1"/>
</dbReference>
<proteinExistence type="predicted"/>
<dbReference type="PANTHER" id="PTHR48475">
    <property type="entry name" value="RIBONUCLEASE H"/>
    <property type="match status" value="1"/>
</dbReference>
<dbReference type="AlphaFoldDB" id="A0A2N9ELJ8"/>
<dbReference type="PANTHER" id="PTHR48475:SF2">
    <property type="entry name" value="RIBONUCLEASE H"/>
    <property type="match status" value="1"/>
</dbReference>
<dbReference type="InterPro" id="IPR001584">
    <property type="entry name" value="Integrase_cat-core"/>
</dbReference>
<dbReference type="Pfam" id="PF13456">
    <property type="entry name" value="RVT_3"/>
    <property type="match status" value="1"/>
</dbReference>
<dbReference type="GO" id="GO:0004523">
    <property type="term" value="F:RNA-DNA hybrid ribonuclease activity"/>
    <property type="evidence" value="ECO:0007669"/>
    <property type="project" value="InterPro"/>
</dbReference>
<dbReference type="InterPro" id="IPR043128">
    <property type="entry name" value="Rev_trsase/Diguanyl_cyclase"/>
</dbReference>
<dbReference type="InterPro" id="IPR043502">
    <property type="entry name" value="DNA/RNA_pol_sf"/>
</dbReference>
<dbReference type="Gene3D" id="3.30.420.10">
    <property type="entry name" value="Ribonuclease H-like superfamily/Ribonuclease H"/>
    <property type="match status" value="1"/>
</dbReference>